<dbReference type="HOGENOM" id="CLU_1446509_0_0_6"/>
<protein>
    <recommendedName>
        <fullName evidence="4">Lipoprotein</fullName>
    </recommendedName>
</protein>
<dbReference type="KEGG" id="pman:OU5_P0319"/>
<sequence>MHAVVRCASLLAFVVVAGCAGGKSIEKESAVVTVSAYGPDLFGQQSRGTGGSWDVRETSRGATPLSFPAMEVRACNQSRTACSLGFGVVDGSAEIISSSPTAATVAINLNYQVGRTYTHVVNGQEIKQEVPADIQALQVSQQVTKRIEVAFGDVAHIQLPYGVDVAVCAQKQNIGEIVPDRSVCQAF</sequence>
<evidence type="ECO:0000313" key="2">
    <source>
        <dbReference type="EMBL" id="AHZ73571.1"/>
    </source>
</evidence>
<evidence type="ECO:0000313" key="3">
    <source>
        <dbReference type="Proteomes" id="UP000026913"/>
    </source>
</evidence>
<dbReference type="EMBL" id="CP005961">
    <property type="protein sequence ID" value="AHZ73571.1"/>
    <property type="molecule type" value="Genomic_DNA"/>
</dbReference>
<dbReference type="PROSITE" id="PS51257">
    <property type="entry name" value="PROKAR_LIPOPROTEIN"/>
    <property type="match status" value="1"/>
</dbReference>
<reference evidence="2 3" key="1">
    <citation type="journal article" date="2012" name="J. Bacteriol.">
        <title>Genome sequence of cold-adapted Pseudomonas mandelii strain JR-1.</title>
        <authorList>
            <person name="Jang S.H."/>
            <person name="Kim J."/>
            <person name="Kim J."/>
            <person name="Hong S."/>
            <person name="Lee C."/>
        </authorList>
    </citation>
    <scope>NUCLEOTIDE SEQUENCE [LARGE SCALE GENOMIC DNA]</scope>
    <source>
        <strain evidence="2 3">JR-1</strain>
        <plasmid evidence="3">Plasmid</plasmid>
    </source>
</reference>
<proteinExistence type="predicted"/>
<name>A0A024ELT3_9PSED</name>
<geneLocation type="plasmid" evidence="3"/>
<keyword evidence="1" id="KW-0732">Signal</keyword>
<organism evidence="2 3">
    <name type="scientific">Pseudomonas mandelii JR-1</name>
    <dbReference type="NCBI Taxonomy" id="1147786"/>
    <lineage>
        <taxon>Bacteria</taxon>
        <taxon>Pseudomonadati</taxon>
        <taxon>Pseudomonadota</taxon>
        <taxon>Gammaproteobacteria</taxon>
        <taxon>Pseudomonadales</taxon>
        <taxon>Pseudomonadaceae</taxon>
        <taxon>Pseudomonas</taxon>
    </lineage>
</organism>
<dbReference type="AlphaFoldDB" id="A0A024ELT3"/>
<gene>
    <name evidence="2" type="ORF">OU5_P0319</name>
</gene>
<feature type="signal peptide" evidence="1">
    <location>
        <begin position="1"/>
        <end position="17"/>
    </location>
</feature>
<feature type="chain" id="PRO_5001528919" description="Lipoprotein" evidence="1">
    <location>
        <begin position="18"/>
        <end position="187"/>
    </location>
</feature>
<dbReference type="OrthoDB" id="6873355at2"/>
<keyword evidence="2" id="KW-0614">Plasmid</keyword>
<accession>A0A024ELT3</accession>
<evidence type="ECO:0008006" key="4">
    <source>
        <dbReference type="Google" id="ProtNLM"/>
    </source>
</evidence>
<dbReference type="Proteomes" id="UP000026913">
    <property type="component" value="Plasmid unnamed"/>
</dbReference>
<evidence type="ECO:0000256" key="1">
    <source>
        <dbReference type="SAM" id="SignalP"/>
    </source>
</evidence>